<dbReference type="InterPro" id="IPR000577">
    <property type="entry name" value="Carb_kinase_FGGY"/>
</dbReference>
<dbReference type="InterPro" id="IPR050406">
    <property type="entry name" value="FGGY_Carb_Kinase"/>
</dbReference>
<organism evidence="6 7">
    <name type="scientific">Roseburia lenta</name>
    <dbReference type="NCBI Taxonomy" id="2763061"/>
    <lineage>
        <taxon>Bacteria</taxon>
        <taxon>Bacillati</taxon>
        <taxon>Bacillota</taxon>
        <taxon>Clostridia</taxon>
        <taxon>Lachnospirales</taxon>
        <taxon>Lachnospiraceae</taxon>
        <taxon>Roseburia</taxon>
    </lineage>
</organism>
<comment type="caution">
    <text evidence="6">The sequence shown here is derived from an EMBL/GenBank/DDBJ whole genome shotgun (WGS) entry which is preliminary data.</text>
</comment>
<dbReference type="InterPro" id="IPR018485">
    <property type="entry name" value="FGGY_C"/>
</dbReference>
<keyword evidence="3 6" id="KW-0418">Kinase</keyword>
<dbReference type="EMBL" id="JACOPG010000004">
    <property type="protein sequence ID" value="MBC5686970.1"/>
    <property type="molecule type" value="Genomic_DNA"/>
</dbReference>
<dbReference type="PANTHER" id="PTHR43095">
    <property type="entry name" value="SUGAR KINASE"/>
    <property type="match status" value="1"/>
</dbReference>
<protein>
    <submittedName>
        <fullName evidence="6">Carbohydrate kinase</fullName>
    </submittedName>
</protein>
<evidence type="ECO:0000256" key="3">
    <source>
        <dbReference type="ARBA" id="ARBA00022777"/>
    </source>
</evidence>
<dbReference type="InterPro" id="IPR018484">
    <property type="entry name" value="FGGY_N"/>
</dbReference>
<proteinExistence type="inferred from homology"/>
<gene>
    <name evidence="6" type="ORF">H8R94_10200</name>
</gene>
<evidence type="ECO:0000259" key="5">
    <source>
        <dbReference type="Pfam" id="PF02782"/>
    </source>
</evidence>
<evidence type="ECO:0000259" key="4">
    <source>
        <dbReference type="Pfam" id="PF00370"/>
    </source>
</evidence>
<dbReference type="Gene3D" id="3.30.420.40">
    <property type="match status" value="2"/>
</dbReference>
<dbReference type="PIRSF" id="PIRSF000538">
    <property type="entry name" value="GlpK"/>
    <property type="match status" value="1"/>
</dbReference>
<dbReference type="GO" id="GO:0016301">
    <property type="term" value="F:kinase activity"/>
    <property type="evidence" value="ECO:0007669"/>
    <property type="project" value="UniProtKB-KW"/>
</dbReference>
<evidence type="ECO:0000256" key="1">
    <source>
        <dbReference type="ARBA" id="ARBA00009156"/>
    </source>
</evidence>
<comment type="similarity">
    <text evidence="1">Belongs to the FGGY kinase family.</text>
</comment>
<feature type="domain" description="Carbohydrate kinase FGGY N-terminal" evidence="4">
    <location>
        <begin position="4"/>
        <end position="241"/>
    </location>
</feature>
<dbReference type="Proteomes" id="UP000643810">
    <property type="component" value="Unassembled WGS sequence"/>
</dbReference>
<evidence type="ECO:0000313" key="7">
    <source>
        <dbReference type="Proteomes" id="UP000643810"/>
    </source>
</evidence>
<dbReference type="CDD" id="cd07773">
    <property type="entry name" value="ASKHA_NBD_FGGY_FK"/>
    <property type="match status" value="1"/>
</dbReference>
<keyword evidence="7" id="KW-1185">Reference proteome</keyword>
<evidence type="ECO:0000256" key="2">
    <source>
        <dbReference type="ARBA" id="ARBA00022679"/>
    </source>
</evidence>
<reference evidence="6 7" key="1">
    <citation type="submission" date="2020-08" db="EMBL/GenBank/DDBJ databases">
        <title>Genome public.</title>
        <authorList>
            <person name="Liu C."/>
            <person name="Sun Q."/>
        </authorList>
    </citation>
    <scope>NUCLEOTIDE SEQUENCE [LARGE SCALE GENOMIC DNA]</scope>
    <source>
        <strain evidence="6 7">NSJ-9</strain>
    </source>
</reference>
<dbReference type="Pfam" id="PF00370">
    <property type="entry name" value="FGGY_N"/>
    <property type="match status" value="1"/>
</dbReference>
<evidence type="ECO:0000313" key="6">
    <source>
        <dbReference type="EMBL" id="MBC5686970.1"/>
    </source>
</evidence>
<name>A0ABR7GI71_9FIRM</name>
<dbReference type="InterPro" id="IPR043129">
    <property type="entry name" value="ATPase_NBD"/>
</dbReference>
<dbReference type="RefSeq" id="WP_118282656.1">
    <property type="nucleotide sequence ID" value="NZ_JACOPG010000004.1"/>
</dbReference>
<dbReference type="SUPFAM" id="SSF53067">
    <property type="entry name" value="Actin-like ATPase domain"/>
    <property type="match status" value="2"/>
</dbReference>
<accession>A0ABR7GI71</accession>
<feature type="domain" description="Carbohydrate kinase FGGY C-terminal" evidence="5">
    <location>
        <begin position="285"/>
        <end position="456"/>
    </location>
</feature>
<sequence>MKIAGLDIGTTGCKCTVFDERGKYLDHAYQDYPVKRSMSGHEIDMWVLRDAVLHVVSEMAFRYPDIMGLGVTSFGETFVLTDEKGNPLDVAMLYTDPRGKEECQELIEKLGDMHIAEITGLRPHEMYGICKLMWMKKHKPEIYHAAKHMFQVEDFIVFVLSGVAQIDYSLATRSMVLDVTHLSWSDEIIRAADVDKKLFSKVVPTGTPAGKIKKQMAERTGLCENTIIVSVSQDQVAAAIGAGAFTSDVAVDGAGTVECMTPIFDTRPDIKELYKGYFATVPYVVPGKYVTYAFSYTGGALTQWCTKTLAKQEIIEAKEQNKTVNLLLEEKYAAKMKKMGFAEDEPSGLLVLPHFAGAATPYMDTGSKGAVIGLTTDTTVEEIYMGCLEGVCYEMFQTYQYLKTTGICYKRFHATGGGAHSAVWMQMKADVLNVPFVALNTVDAGTVGCAMMTGIAIGIFRDLEDAAQHMVEKTKTYEPRKEQHEKYMAHFARYEKLYDAIRPLV</sequence>
<dbReference type="Pfam" id="PF02782">
    <property type="entry name" value="FGGY_C"/>
    <property type="match status" value="1"/>
</dbReference>
<keyword evidence="2" id="KW-0808">Transferase</keyword>